<keyword evidence="13" id="KW-1185">Reference proteome</keyword>
<evidence type="ECO:0000313" key="7">
    <source>
        <dbReference type="EMBL" id="GMT25358.1"/>
    </source>
</evidence>
<dbReference type="InterPro" id="IPR001810">
    <property type="entry name" value="F-box_dom"/>
</dbReference>
<dbReference type="EMBL" id="BTSY01000004">
    <property type="protein sequence ID" value="GMT25363.1"/>
    <property type="molecule type" value="Genomic_DNA"/>
</dbReference>
<dbReference type="EMBL" id="BTSY01000004">
    <property type="protein sequence ID" value="GMT25365.1"/>
    <property type="molecule type" value="Genomic_DNA"/>
</dbReference>
<evidence type="ECO:0000313" key="6">
    <source>
        <dbReference type="EMBL" id="GMT25356.1"/>
    </source>
</evidence>
<dbReference type="EMBL" id="BTSY01000004">
    <property type="protein sequence ID" value="GMT25358.1"/>
    <property type="molecule type" value="Genomic_DNA"/>
</dbReference>
<evidence type="ECO:0000313" key="11">
    <source>
        <dbReference type="EMBL" id="GMT37716.1"/>
    </source>
</evidence>
<dbReference type="SMART" id="SM00256">
    <property type="entry name" value="FBOX"/>
    <property type="match status" value="1"/>
</dbReference>
<evidence type="ECO:0000313" key="4">
    <source>
        <dbReference type="EMBL" id="GMT25351.1"/>
    </source>
</evidence>
<reference evidence="11" key="1">
    <citation type="submission" date="2023-10" db="EMBL/GenBank/DDBJ databases">
        <title>Genome assembly of Pristionchus species.</title>
        <authorList>
            <person name="Yoshida K."/>
            <person name="Sommer R.J."/>
        </authorList>
    </citation>
    <scope>NUCLEOTIDE SEQUENCE</scope>
    <source>
        <strain evidence="11">RS5133</strain>
    </source>
</reference>
<dbReference type="EMBL" id="BTSY01000004">
    <property type="protein sequence ID" value="GMT25238.1"/>
    <property type="molecule type" value="Genomic_DNA"/>
</dbReference>
<evidence type="ECO:0000313" key="10">
    <source>
        <dbReference type="EMBL" id="GMT25365.1"/>
    </source>
</evidence>
<dbReference type="EMBL" id="BTSY01000004">
    <property type="protein sequence ID" value="GMT25351.1"/>
    <property type="molecule type" value="Genomic_DNA"/>
</dbReference>
<gene>
    <name evidence="2" type="ORF">PFISCL1PPCAC_16535</name>
    <name evidence="3" type="ORF">PFISCL1PPCAC_16537</name>
    <name evidence="4" type="ORF">PFISCL1PPCAC_16648</name>
    <name evidence="5" type="ORF">PFISCL1PPCAC_16650</name>
    <name evidence="6" type="ORF">PFISCL1PPCAC_16653</name>
    <name evidence="7" type="ORF">PFISCL1PPCAC_16655</name>
    <name evidence="8" type="ORF">PFISCL1PPCAC_16657</name>
    <name evidence="9" type="ORF">PFISCL1PPCAC_16660</name>
    <name evidence="10" type="ORF">PFISCL1PPCAC_16662</name>
    <name evidence="11" type="ORF">PFISCL1PPCAC_29013</name>
    <name evidence="12" type="ORF">PFISCL1PPCAC_29138</name>
</gene>
<sequence length="337" mass="38816">TTIDRQLATAMDVNTLTLTLESLPMENTFQIFSYLGIKDRKKIRLCSKTMRDVSGECDLFATEVVFKFGQDRDDNREVLFMMKHEDKRFPELLCAIKDNTFIDGLKRICSSIRVDRLHIRTEGQPVDDEILEKIATQFDFWKLHLEFTSRVELSVLRFAREHERRVDDVRIINCAEIPIPELPRSNIIYVGTGKEVYTADSALSDEQLVQICQQKHVKIYVVGNFTSSETFYKIVKILHASVDMEQIVITLDDPGFHRFLAAIKLRQDGLQILDDSNPSSPQVALEIGNRVLIDYHAGFLEMDTFLSTYGIMHYVSLVKGRIPEDNVHPVYCMTFPI</sequence>
<evidence type="ECO:0000313" key="5">
    <source>
        <dbReference type="EMBL" id="GMT25353.1"/>
    </source>
</evidence>
<dbReference type="EMBL" id="BTSY01000004">
    <property type="protein sequence ID" value="GMT25360.1"/>
    <property type="molecule type" value="Genomic_DNA"/>
</dbReference>
<name>A0AAV5X2E1_9BILA</name>
<evidence type="ECO:0000313" key="13">
    <source>
        <dbReference type="Proteomes" id="UP001432322"/>
    </source>
</evidence>
<dbReference type="EMBL" id="BTSY01000291">
    <property type="protein sequence ID" value="GMT37841.1"/>
    <property type="molecule type" value="Genomic_DNA"/>
</dbReference>
<evidence type="ECO:0000313" key="2">
    <source>
        <dbReference type="EMBL" id="GMT25238.1"/>
    </source>
</evidence>
<feature type="domain" description="F-box" evidence="1">
    <location>
        <begin position="17"/>
        <end position="64"/>
    </location>
</feature>
<protein>
    <recommendedName>
        <fullName evidence="1">F-box domain-containing protein</fullName>
    </recommendedName>
</protein>
<dbReference type="Pfam" id="PF00646">
    <property type="entry name" value="F-box"/>
    <property type="match status" value="1"/>
</dbReference>
<evidence type="ECO:0000313" key="9">
    <source>
        <dbReference type="EMBL" id="GMT25363.1"/>
    </source>
</evidence>
<dbReference type="EMBL" id="BTSY01000004">
    <property type="protein sequence ID" value="GMT25240.1"/>
    <property type="molecule type" value="Genomic_DNA"/>
</dbReference>
<dbReference type="PROSITE" id="PS50181">
    <property type="entry name" value="FBOX"/>
    <property type="match status" value="1"/>
</dbReference>
<dbReference type="InterPro" id="IPR036047">
    <property type="entry name" value="F-box-like_dom_sf"/>
</dbReference>
<evidence type="ECO:0000313" key="8">
    <source>
        <dbReference type="EMBL" id="GMT25360.1"/>
    </source>
</evidence>
<dbReference type="AlphaFoldDB" id="A0AAV5X2E1"/>
<accession>A0AAV5X2E1</accession>
<dbReference type="EMBL" id="BTSY01000234">
    <property type="protein sequence ID" value="GMT37716.1"/>
    <property type="molecule type" value="Genomic_DNA"/>
</dbReference>
<proteinExistence type="predicted"/>
<dbReference type="EMBL" id="BTSY01000004">
    <property type="protein sequence ID" value="GMT25356.1"/>
    <property type="molecule type" value="Genomic_DNA"/>
</dbReference>
<comment type="caution">
    <text evidence="11">The sequence shown here is derived from an EMBL/GenBank/DDBJ whole genome shotgun (WGS) entry which is preliminary data.</text>
</comment>
<evidence type="ECO:0000259" key="1">
    <source>
        <dbReference type="PROSITE" id="PS50181"/>
    </source>
</evidence>
<dbReference type="SUPFAM" id="SSF81383">
    <property type="entry name" value="F-box domain"/>
    <property type="match status" value="1"/>
</dbReference>
<evidence type="ECO:0000313" key="3">
    <source>
        <dbReference type="EMBL" id="GMT25240.1"/>
    </source>
</evidence>
<evidence type="ECO:0000313" key="12">
    <source>
        <dbReference type="EMBL" id="GMT37841.1"/>
    </source>
</evidence>
<dbReference type="Proteomes" id="UP001432322">
    <property type="component" value="Unassembled WGS sequence"/>
</dbReference>
<organism evidence="11 13">
    <name type="scientific">Pristionchus fissidentatus</name>
    <dbReference type="NCBI Taxonomy" id="1538716"/>
    <lineage>
        <taxon>Eukaryota</taxon>
        <taxon>Metazoa</taxon>
        <taxon>Ecdysozoa</taxon>
        <taxon>Nematoda</taxon>
        <taxon>Chromadorea</taxon>
        <taxon>Rhabditida</taxon>
        <taxon>Rhabditina</taxon>
        <taxon>Diplogasteromorpha</taxon>
        <taxon>Diplogasteroidea</taxon>
        <taxon>Neodiplogasteridae</taxon>
        <taxon>Pristionchus</taxon>
    </lineage>
</organism>
<dbReference type="EMBL" id="BTSY01000004">
    <property type="protein sequence ID" value="GMT25353.1"/>
    <property type="molecule type" value="Genomic_DNA"/>
</dbReference>
<feature type="non-terminal residue" evidence="11">
    <location>
        <position position="1"/>
    </location>
</feature>